<dbReference type="PANTHER" id="PTHR10000:SF8">
    <property type="entry name" value="HAD SUPERFAMILY HYDROLASE-LIKE, TYPE 3"/>
    <property type="match status" value="1"/>
</dbReference>
<dbReference type="HOGENOM" id="CLU_044146_0_2_0"/>
<dbReference type="RefSeq" id="WP_025228363.1">
    <property type="nucleotide sequence ID" value="NZ_CP007139.1"/>
</dbReference>
<dbReference type="InterPro" id="IPR000150">
    <property type="entry name" value="Cof"/>
</dbReference>
<dbReference type="OrthoDB" id="9790031at2"/>
<keyword evidence="1" id="KW-0378">Hydrolase</keyword>
<dbReference type="InterPro" id="IPR036412">
    <property type="entry name" value="HAD-like_sf"/>
</dbReference>
<evidence type="ECO:0000313" key="2">
    <source>
        <dbReference type="Proteomes" id="UP000027982"/>
    </source>
</evidence>
<dbReference type="KEGG" id="fgi:OP10G_4386"/>
<proteinExistence type="predicted"/>
<evidence type="ECO:0000313" key="1">
    <source>
        <dbReference type="EMBL" id="AIE87754.1"/>
    </source>
</evidence>
<dbReference type="CDD" id="cd07516">
    <property type="entry name" value="HAD_Pase"/>
    <property type="match status" value="1"/>
</dbReference>
<dbReference type="eggNOG" id="COG0561">
    <property type="taxonomic scope" value="Bacteria"/>
</dbReference>
<keyword evidence="2" id="KW-1185">Reference proteome</keyword>
<dbReference type="SUPFAM" id="SSF56784">
    <property type="entry name" value="HAD-like"/>
    <property type="match status" value="1"/>
</dbReference>
<dbReference type="Proteomes" id="UP000027982">
    <property type="component" value="Chromosome"/>
</dbReference>
<organism evidence="1 2">
    <name type="scientific">Fimbriimonas ginsengisoli Gsoil 348</name>
    <dbReference type="NCBI Taxonomy" id="661478"/>
    <lineage>
        <taxon>Bacteria</taxon>
        <taxon>Bacillati</taxon>
        <taxon>Armatimonadota</taxon>
        <taxon>Fimbriimonadia</taxon>
        <taxon>Fimbriimonadales</taxon>
        <taxon>Fimbriimonadaceae</taxon>
        <taxon>Fimbriimonas</taxon>
    </lineage>
</organism>
<dbReference type="SFLD" id="SFLDG01140">
    <property type="entry name" value="C2.B:_Phosphomannomutase_and_P"/>
    <property type="match status" value="1"/>
</dbReference>
<protein>
    <submittedName>
        <fullName evidence="1">Cof-like hydrolase</fullName>
    </submittedName>
</protein>
<sequence length="281" mass="30637">MRPRLKPSLIALDLDHTTLTSERIPHPANLEAIKRAQAAGVRVVLASGRIGTSMQPFAEMLGVTGAMICCNGAQVLDANGEELVAHLMDPEVLHRVVEYAVPAGIHVNVYTRTELLFLDRTPWAEEYARRLVTLSPRFTTVEEAKQHEILKVSIVDSAEAIQLHVQVLVPTIPPELALPTESEKEYLEFMHPLANKGNGLRRLAEELGIPQERTAAIGDYLNDLEMIQWAGVSGAVANGAEAVRAIANVVAPTNDEGGVAWFIDWLLSPKPSSPGERRPSA</sequence>
<dbReference type="Pfam" id="PF08282">
    <property type="entry name" value="Hydrolase_3"/>
    <property type="match status" value="1"/>
</dbReference>
<accession>A0A068NZ09</accession>
<dbReference type="Gene3D" id="3.30.1240.10">
    <property type="match status" value="1"/>
</dbReference>
<dbReference type="GO" id="GO:0000287">
    <property type="term" value="F:magnesium ion binding"/>
    <property type="evidence" value="ECO:0007669"/>
    <property type="project" value="TreeGrafter"/>
</dbReference>
<dbReference type="Gene3D" id="3.40.50.1000">
    <property type="entry name" value="HAD superfamily/HAD-like"/>
    <property type="match status" value="1"/>
</dbReference>
<dbReference type="PANTHER" id="PTHR10000">
    <property type="entry name" value="PHOSPHOSERINE PHOSPHATASE"/>
    <property type="match status" value="1"/>
</dbReference>
<dbReference type="SFLD" id="SFLDS00003">
    <property type="entry name" value="Haloacid_Dehalogenase"/>
    <property type="match status" value="1"/>
</dbReference>
<reference evidence="1 2" key="1">
    <citation type="journal article" date="2014" name="PLoS ONE">
        <title>The first complete genome sequence of the class fimbriimonadia in the phylum armatimonadetes.</title>
        <authorList>
            <person name="Hu Z.Y."/>
            <person name="Wang Y.Z."/>
            <person name="Im W.T."/>
            <person name="Wang S.Y."/>
            <person name="Zhao G.P."/>
            <person name="Zheng H.J."/>
            <person name="Quan Z.X."/>
        </authorList>
    </citation>
    <scope>NUCLEOTIDE SEQUENCE [LARGE SCALE GENOMIC DNA]</scope>
    <source>
        <strain evidence="1">Gsoil 348</strain>
    </source>
</reference>
<dbReference type="AlphaFoldDB" id="A0A068NZ09"/>
<dbReference type="NCBIfam" id="TIGR00099">
    <property type="entry name" value="Cof-subfamily"/>
    <property type="match status" value="1"/>
</dbReference>
<name>A0A068NZ09_FIMGI</name>
<dbReference type="InterPro" id="IPR006379">
    <property type="entry name" value="HAD-SF_hydro_IIB"/>
</dbReference>
<dbReference type="EMBL" id="CP007139">
    <property type="protein sequence ID" value="AIE87754.1"/>
    <property type="molecule type" value="Genomic_DNA"/>
</dbReference>
<gene>
    <name evidence="1" type="ORF">OP10G_4386</name>
</gene>
<dbReference type="GO" id="GO:0016791">
    <property type="term" value="F:phosphatase activity"/>
    <property type="evidence" value="ECO:0007669"/>
    <property type="project" value="TreeGrafter"/>
</dbReference>
<dbReference type="InterPro" id="IPR023214">
    <property type="entry name" value="HAD_sf"/>
</dbReference>
<dbReference type="NCBIfam" id="TIGR01484">
    <property type="entry name" value="HAD-SF-IIB"/>
    <property type="match status" value="1"/>
</dbReference>
<dbReference type="GO" id="GO:0005829">
    <property type="term" value="C:cytosol"/>
    <property type="evidence" value="ECO:0007669"/>
    <property type="project" value="TreeGrafter"/>
</dbReference>
<dbReference type="STRING" id="661478.OP10G_4386"/>